<keyword evidence="2 3" id="KW-0443">Lipid metabolism</keyword>
<evidence type="ECO:0000259" key="4">
    <source>
        <dbReference type="PROSITE" id="PS51635"/>
    </source>
</evidence>
<dbReference type="RefSeq" id="WP_072933639.1">
    <property type="nucleotide sequence ID" value="NZ_BMFL01000013.1"/>
</dbReference>
<dbReference type="OrthoDB" id="9807112at2"/>
<keyword evidence="8" id="KW-1185">Reference proteome</keyword>
<gene>
    <name evidence="5" type="ORF">GCM10010984_21030</name>
    <name evidence="6" type="ORF">SAMN05443634_111110</name>
</gene>
<accession>A0A1M7BRL3</accession>
<comment type="similarity">
    <text evidence="1">Belongs to the patatin family.</text>
</comment>
<reference evidence="5" key="5">
    <citation type="submission" date="2024-05" db="EMBL/GenBank/DDBJ databases">
        <authorList>
            <person name="Sun Q."/>
            <person name="Zhou Y."/>
        </authorList>
    </citation>
    <scope>NUCLEOTIDE SEQUENCE</scope>
    <source>
        <strain evidence="5">CGMCC 1.12707</strain>
    </source>
</reference>
<dbReference type="PROSITE" id="PS51635">
    <property type="entry name" value="PNPLA"/>
    <property type="match status" value="1"/>
</dbReference>
<feature type="active site" description="Nucleophile" evidence="3">
    <location>
        <position position="55"/>
    </location>
</feature>
<evidence type="ECO:0000313" key="5">
    <source>
        <dbReference type="EMBL" id="GGF03392.1"/>
    </source>
</evidence>
<feature type="short sequence motif" description="DGA/G" evidence="3">
    <location>
        <begin position="198"/>
        <end position="200"/>
    </location>
</feature>
<proteinExistence type="inferred from homology"/>
<reference evidence="6" key="2">
    <citation type="submission" date="2016-11" db="EMBL/GenBank/DDBJ databases">
        <authorList>
            <person name="Jaros S."/>
            <person name="Januszkiewicz K."/>
            <person name="Wedrychowicz H."/>
        </authorList>
    </citation>
    <scope>NUCLEOTIDE SEQUENCE [LARGE SCALE GENOMIC DNA]</scope>
    <source>
        <strain evidence="6">DSM 27989</strain>
    </source>
</reference>
<dbReference type="AlphaFoldDB" id="A0A1M7BRL3"/>
<dbReference type="PANTHER" id="PTHR32176:SF92">
    <property type="entry name" value="XYLOSE ISOMERASE"/>
    <property type="match status" value="1"/>
</dbReference>
<reference evidence="5" key="1">
    <citation type="journal article" date="2014" name="Int. J. Syst. Evol. Microbiol.">
        <title>Complete genome of a new Firmicutes species belonging to the dominant human colonic microbiota ('Ruminococcus bicirculans') reveals two chromosomes and a selective capacity to utilize plant glucans.</title>
        <authorList>
            <consortium name="NISC Comparative Sequencing Program"/>
            <person name="Wegmann U."/>
            <person name="Louis P."/>
            <person name="Goesmann A."/>
            <person name="Henrissat B."/>
            <person name="Duncan S.H."/>
            <person name="Flint H.J."/>
        </authorList>
    </citation>
    <scope>NUCLEOTIDE SEQUENCE</scope>
    <source>
        <strain evidence="5">CGMCC 1.12707</strain>
    </source>
</reference>
<evidence type="ECO:0000313" key="8">
    <source>
        <dbReference type="Proteomes" id="UP000650994"/>
    </source>
</evidence>
<dbReference type="InterPro" id="IPR016035">
    <property type="entry name" value="Acyl_Trfase/lysoPLipase"/>
</dbReference>
<feature type="active site" description="Proton acceptor" evidence="3">
    <location>
        <position position="198"/>
    </location>
</feature>
<feature type="short sequence motif" description="GXSXG" evidence="3">
    <location>
        <begin position="53"/>
        <end position="57"/>
    </location>
</feature>
<evidence type="ECO:0000313" key="6">
    <source>
        <dbReference type="EMBL" id="SHL57577.1"/>
    </source>
</evidence>
<dbReference type="GO" id="GO:0016042">
    <property type="term" value="P:lipid catabolic process"/>
    <property type="evidence" value="ECO:0007669"/>
    <property type="project" value="UniProtKB-UniRule"/>
</dbReference>
<dbReference type="SUPFAM" id="SSF52151">
    <property type="entry name" value="FabD/lysophospholipase-like"/>
    <property type="match status" value="1"/>
</dbReference>
<dbReference type="InterPro" id="IPR002641">
    <property type="entry name" value="PNPLA_dom"/>
</dbReference>
<dbReference type="PANTHER" id="PTHR32176">
    <property type="entry name" value="XYLOSE ISOMERASE"/>
    <property type="match status" value="1"/>
</dbReference>
<dbReference type="Pfam" id="PF01734">
    <property type="entry name" value="Patatin"/>
    <property type="match status" value="1"/>
</dbReference>
<reference evidence="7" key="3">
    <citation type="submission" date="2016-11" db="EMBL/GenBank/DDBJ databases">
        <authorList>
            <person name="Varghese N."/>
            <person name="Submissions S."/>
        </authorList>
    </citation>
    <scope>NUCLEOTIDE SEQUENCE [LARGE SCALE GENOMIC DNA]</scope>
    <source>
        <strain evidence="7">DSM 27989</strain>
    </source>
</reference>
<evidence type="ECO:0000256" key="1">
    <source>
        <dbReference type="ARBA" id="ARBA00010240"/>
    </source>
</evidence>
<reference evidence="8" key="4">
    <citation type="journal article" date="2019" name="Int. J. Syst. Evol. Microbiol.">
        <title>The Global Catalogue of Microorganisms (GCM) 10K type strain sequencing project: providing services to taxonomists for standard genome sequencing and annotation.</title>
        <authorList>
            <consortium name="The Broad Institute Genomics Platform"/>
            <consortium name="The Broad Institute Genome Sequencing Center for Infectious Disease"/>
            <person name="Wu L."/>
            <person name="Ma J."/>
        </authorList>
    </citation>
    <scope>NUCLEOTIDE SEQUENCE [LARGE SCALE GENOMIC DNA]</scope>
    <source>
        <strain evidence="8">CGMCC 1.12707</strain>
    </source>
</reference>
<dbReference type="EMBL" id="FRBH01000011">
    <property type="protein sequence ID" value="SHL57577.1"/>
    <property type="molecule type" value="Genomic_DNA"/>
</dbReference>
<keyword evidence="3 6" id="KW-0378">Hydrolase</keyword>
<dbReference type="STRING" id="1434701.SAMN05443634_111110"/>
<evidence type="ECO:0000256" key="3">
    <source>
        <dbReference type="PROSITE-ProRule" id="PRU01161"/>
    </source>
</evidence>
<dbReference type="EMBL" id="BMFL01000013">
    <property type="protein sequence ID" value="GGF03392.1"/>
    <property type="molecule type" value="Genomic_DNA"/>
</dbReference>
<sequence>MDLKEKKIILLSLDGGGIRGIISCVILKYIEDKLKELHDEDAKIGDYVDFIAGTSTGALIASLLLMPSDDHPKRSKHSITDALNIYLGEGKNIFTKTFWTIINNPLSILKDNFATVVLEQQLNLVFGQTELKDLTRPCAIVAYDTEHQKPKIFNSIDGISPFRNFYVKDICRASSAAPTYFEPAKISSFAEQEFCCIDGGVFANNPTFVGFIETHKINFRKYFKDDLKFDGIAPLQEFVVISIGNGSRAKSYKHEDLNGISKSKWTDPLVDIFISTGVDMIDTEMKAMFSLLKPKHHQNYYRFNPEIPESAMDLDNISNNNIKTLLDVANDYVLKNKEYLDELVQKLIFNKSEIL</sequence>
<keyword evidence="3" id="KW-0442">Lipid degradation</keyword>
<feature type="domain" description="PNPLA" evidence="4">
    <location>
        <begin position="11"/>
        <end position="211"/>
    </location>
</feature>
<dbReference type="Gene3D" id="3.40.1090.10">
    <property type="entry name" value="Cytosolic phospholipase A2 catalytic domain"/>
    <property type="match status" value="1"/>
</dbReference>
<protein>
    <submittedName>
        <fullName evidence="5 6">Patatin</fullName>
    </submittedName>
</protein>
<dbReference type="Proteomes" id="UP000650994">
    <property type="component" value="Unassembled WGS sequence"/>
</dbReference>
<evidence type="ECO:0000313" key="7">
    <source>
        <dbReference type="Proteomes" id="UP000184120"/>
    </source>
</evidence>
<name>A0A1M7BRL3_9FLAO</name>
<dbReference type="Proteomes" id="UP000184120">
    <property type="component" value="Unassembled WGS sequence"/>
</dbReference>
<dbReference type="GO" id="GO:0004620">
    <property type="term" value="F:phospholipase activity"/>
    <property type="evidence" value="ECO:0007669"/>
    <property type="project" value="TreeGrafter"/>
</dbReference>
<evidence type="ECO:0000256" key="2">
    <source>
        <dbReference type="ARBA" id="ARBA00023098"/>
    </source>
</evidence>
<dbReference type="GO" id="GO:0047372">
    <property type="term" value="F:monoacylglycerol lipase activity"/>
    <property type="evidence" value="ECO:0007669"/>
    <property type="project" value="TreeGrafter"/>
</dbReference>
<feature type="short sequence motif" description="GXGXXG" evidence="3">
    <location>
        <begin position="15"/>
        <end position="20"/>
    </location>
</feature>
<organism evidence="6 7">
    <name type="scientific">Chishuiella changwenlii</name>
    <dbReference type="NCBI Taxonomy" id="1434701"/>
    <lineage>
        <taxon>Bacteria</taxon>
        <taxon>Pseudomonadati</taxon>
        <taxon>Bacteroidota</taxon>
        <taxon>Flavobacteriia</taxon>
        <taxon>Flavobacteriales</taxon>
        <taxon>Weeksellaceae</taxon>
        <taxon>Chishuiella</taxon>
    </lineage>
</organism>